<dbReference type="InterPro" id="IPR012675">
    <property type="entry name" value="Beta-grasp_dom_sf"/>
</dbReference>
<evidence type="ECO:0000313" key="2">
    <source>
        <dbReference type="EMBL" id="RDU59997.1"/>
    </source>
</evidence>
<sequence>MDRLSLEVFRFEAGVDYLPYYTKLLFPYTADRTLSDLLHFLYDEIQYCYDKTYLALRINGIAIFENLSITQLVQRFGEEWQIEPLSTYYASKDLLLNENALWAKYQGFFTSLDFITPQEKEELGKYLMLNLITPMSNEHYLGDGFFLYLKWLLPRYPDKLEQIKTWILDKHGGILHFVSIADMVYPRAKALDLEMWDFIRDIVFSYEHKALQHLATLKVHKG</sequence>
<dbReference type="InterPro" id="IPR041543">
    <property type="entry name" value="DUF5644"/>
</dbReference>
<dbReference type="Proteomes" id="UP000256599">
    <property type="component" value="Unassembled WGS sequence"/>
</dbReference>
<name>A0A3D8I4F0_9HELI</name>
<dbReference type="Gene3D" id="1.10.1060.20">
    <property type="match status" value="1"/>
</dbReference>
<evidence type="ECO:0000259" key="1">
    <source>
        <dbReference type="Pfam" id="PF18712"/>
    </source>
</evidence>
<keyword evidence="3" id="KW-1185">Reference proteome</keyword>
<proteinExistence type="predicted"/>
<gene>
    <name evidence="2" type="ORF">CQA63_04390</name>
</gene>
<evidence type="ECO:0000313" key="3">
    <source>
        <dbReference type="Proteomes" id="UP000256599"/>
    </source>
</evidence>
<comment type="caution">
    <text evidence="2">The sequence shown here is derived from an EMBL/GenBank/DDBJ whole genome shotgun (WGS) entry which is preliminary data.</text>
</comment>
<dbReference type="OrthoDB" id="5372285at2"/>
<protein>
    <recommendedName>
        <fullName evidence="1">DUF5644 domain-containing protein</fullName>
    </recommendedName>
</protein>
<reference evidence="2 3" key="1">
    <citation type="submission" date="2018-04" db="EMBL/GenBank/DDBJ databases">
        <title>Novel Campyloabacter and Helicobacter Species and Strains.</title>
        <authorList>
            <person name="Mannion A.J."/>
            <person name="Shen Z."/>
            <person name="Fox J.G."/>
        </authorList>
    </citation>
    <scope>NUCLEOTIDE SEQUENCE [LARGE SCALE GENOMIC DNA]</scope>
    <source>
        <strain evidence="2 3">MIT 98-6070</strain>
    </source>
</reference>
<organism evidence="2 3">
    <name type="scientific">Helicobacter marmotae</name>
    <dbReference type="NCBI Taxonomy" id="152490"/>
    <lineage>
        <taxon>Bacteria</taxon>
        <taxon>Pseudomonadati</taxon>
        <taxon>Campylobacterota</taxon>
        <taxon>Epsilonproteobacteria</taxon>
        <taxon>Campylobacterales</taxon>
        <taxon>Helicobacteraceae</taxon>
        <taxon>Helicobacter</taxon>
    </lineage>
</organism>
<dbReference type="Gene3D" id="3.10.20.30">
    <property type="match status" value="1"/>
</dbReference>
<dbReference type="EMBL" id="NXLR01000006">
    <property type="protein sequence ID" value="RDU59997.1"/>
    <property type="molecule type" value="Genomic_DNA"/>
</dbReference>
<feature type="domain" description="DUF5644" evidence="1">
    <location>
        <begin position="99"/>
        <end position="205"/>
    </location>
</feature>
<dbReference type="Pfam" id="PF18712">
    <property type="entry name" value="DUF5644"/>
    <property type="match status" value="1"/>
</dbReference>
<accession>A0A3D8I4F0</accession>
<dbReference type="AlphaFoldDB" id="A0A3D8I4F0"/>
<dbReference type="RefSeq" id="WP_104700183.1">
    <property type="nucleotide sequence ID" value="NZ_FZPP01000022.1"/>
</dbReference>